<gene>
    <name evidence="2" type="ORF">US62_C0006G0017</name>
</gene>
<name>A0A0G0KZT0_9BACT</name>
<reference evidence="2 3" key="1">
    <citation type="journal article" date="2015" name="Nature">
        <title>rRNA introns, odd ribosomes, and small enigmatic genomes across a large radiation of phyla.</title>
        <authorList>
            <person name="Brown C.T."/>
            <person name="Hug L.A."/>
            <person name="Thomas B.C."/>
            <person name="Sharon I."/>
            <person name="Castelle C.J."/>
            <person name="Singh A."/>
            <person name="Wilkins M.J."/>
            <person name="Williams K.H."/>
            <person name="Banfield J.F."/>
        </authorList>
    </citation>
    <scope>NUCLEOTIDE SEQUENCE [LARGE SCALE GENOMIC DNA]</scope>
</reference>
<dbReference type="PANTHER" id="PTHR43245">
    <property type="entry name" value="BIFUNCTIONAL POLYMYXIN RESISTANCE PROTEIN ARNA"/>
    <property type="match status" value="1"/>
</dbReference>
<organism evidence="2 3">
    <name type="scientific">Candidatus Woesebacteria bacterium GW2011_GWA1_37_8</name>
    <dbReference type="NCBI Taxonomy" id="1618546"/>
    <lineage>
        <taxon>Bacteria</taxon>
        <taxon>Candidatus Woeseibacteriota</taxon>
    </lineage>
</organism>
<proteinExistence type="predicted"/>
<dbReference type="SUPFAM" id="SSF51735">
    <property type="entry name" value="NAD(P)-binding Rossmann-fold domains"/>
    <property type="match status" value="1"/>
</dbReference>
<dbReference type="AlphaFoldDB" id="A0A0G0KZT0"/>
<accession>A0A0G0KZT0</accession>
<evidence type="ECO:0000313" key="3">
    <source>
        <dbReference type="Proteomes" id="UP000034603"/>
    </source>
</evidence>
<dbReference type="InterPro" id="IPR050177">
    <property type="entry name" value="Lipid_A_modif_metabolic_enz"/>
</dbReference>
<dbReference type="InterPro" id="IPR001509">
    <property type="entry name" value="Epimerase_deHydtase"/>
</dbReference>
<protein>
    <submittedName>
        <fullName evidence="2">UDP-N-acetyl-D-quinovosamine 4-epimerase</fullName>
    </submittedName>
</protein>
<sequence length="326" mass="37237">MKIFITGADGFIGRALISRLKNTKHLVYGLVRHSKENEKYIKYIRGDLYNPEEFIKDINTSDILIHLAAKKSNWGNTKDFNYLNAKVLTNLITKKSKLSHVIVMSSVYVHGLQKILPITENSSFNAKDDYGKSKILLENVIKKITAKNKLKYTIIRSAIVYGDGDGKIGFMFKLIDLVKKEKFIYIGDGNNHIHLIHINDLIDVFINIIQKQGQNQTYIVAGPDSPTLRQIVDHIKRKLKVNKNFVSLPKFPFYLVANIVENIFRNLSFIKYFSETEPPINKVKLDTLTGDYIYSTLKAKHDFGFSPKIKTEVGINKVLVSSNNNK</sequence>
<evidence type="ECO:0000313" key="2">
    <source>
        <dbReference type="EMBL" id="KKQ46006.1"/>
    </source>
</evidence>
<dbReference type="Pfam" id="PF01370">
    <property type="entry name" value="Epimerase"/>
    <property type="match status" value="1"/>
</dbReference>
<dbReference type="Gene3D" id="3.40.50.720">
    <property type="entry name" value="NAD(P)-binding Rossmann-like Domain"/>
    <property type="match status" value="1"/>
</dbReference>
<dbReference type="InterPro" id="IPR036291">
    <property type="entry name" value="NAD(P)-bd_dom_sf"/>
</dbReference>
<feature type="domain" description="NAD-dependent epimerase/dehydratase" evidence="1">
    <location>
        <begin position="3"/>
        <end position="220"/>
    </location>
</feature>
<dbReference type="Proteomes" id="UP000034603">
    <property type="component" value="Unassembled WGS sequence"/>
</dbReference>
<comment type="caution">
    <text evidence="2">The sequence shown here is derived from an EMBL/GenBank/DDBJ whole genome shotgun (WGS) entry which is preliminary data.</text>
</comment>
<dbReference type="EMBL" id="LBTR01000006">
    <property type="protein sequence ID" value="KKQ46006.1"/>
    <property type="molecule type" value="Genomic_DNA"/>
</dbReference>
<evidence type="ECO:0000259" key="1">
    <source>
        <dbReference type="Pfam" id="PF01370"/>
    </source>
</evidence>